<keyword evidence="10" id="KW-1185">Reference proteome</keyword>
<dbReference type="Pfam" id="PF09864">
    <property type="entry name" value="MliC"/>
    <property type="match status" value="1"/>
</dbReference>
<feature type="domain" description="C-type lysozyme inhibitor" evidence="8">
    <location>
        <begin position="181"/>
        <end position="247"/>
    </location>
</feature>
<dbReference type="Gene3D" id="2.40.128.200">
    <property type="match status" value="1"/>
</dbReference>
<evidence type="ECO:0000313" key="9">
    <source>
        <dbReference type="EMBL" id="MBB1088458.1"/>
    </source>
</evidence>
<evidence type="ECO:0000259" key="8">
    <source>
        <dbReference type="Pfam" id="PF09864"/>
    </source>
</evidence>
<evidence type="ECO:0000256" key="6">
    <source>
        <dbReference type="SAM" id="SignalP"/>
    </source>
</evidence>
<organism evidence="9 10">
    <name type="scientific">Marilutibacter penaei</name>
    <dbReference type="NCBI Taxonomy" id="2759900"/>
    <lineage>
        <taxon>Bacteria</taxon>
        <taxon>Pseudomonadati</taxon>
        <taxon>Pseudomonadota</taxon>
        <taxon>Gammaproteobacteria</taxon>
        <taxon>Lysobacterales</taxon>
        <taxon>Lysobacteraceae</taxon>
        <taxon>Marilutibacter</taxon>
    </lineage>
</organism>
<dbReference type="PANTHER" id="PTHR37549:SF1">
    <property type="entry name" value="LIPOPROTEIN LPRI"/>
    <property type="match status" value="1"/>
</dbReference>
<sequence>MKPILLKVSLALSLAPLLGCQPEPPTDPVAPAESPASEPAGMSEAELGPAEGMAPEDLGPAVGMGEDDMGPPSIMSPSDVDPASGPSFDCAKASGDVERMVCQDPALAALDRELDALYTRLQSKAGDRDAFVATQRGWVKGRDECWKDSDAPRCVREAYQTRLVELQLDSGEVVVPTPVAFRCGDGTLPFTAVYYNDIEPRAAVLTWGGDQAIVFPDRSASGAKYGRQGVSFWEHQGEAQLDFFGKQATCQPIG</sequence>
<evidence type="ECO:0000256" key="4">
    <source>
        <dbReference type="ARBA" id="ARBA00023288"/>
    </source>
</evidence>
<gene>
    <name evidence="9" type="ORF">H4F99_08135</name>
</gene>
<proteinExistence type="predicted"/>
<keyword evidence="3" id="KW-0564">Palmitate</keyword>
<evidence type="ECO:0000259" key="7">
    <source>
        <dbReference type="Pfam" id="PF07007"/>
    </source>
</evidence>
<dbReference type="Pfam" id="PF07007">
    <property type="entry name" value="LprI"/>
    <property type="match status" value="1"/>
</dbReference>
<dbReference type="RefSeq" id="WP_182669240.1">
    <property type="nucleotide sequence ID" value="NZ_JACHTE010000005.1"/>
</dbReference>
<feature type="compositionally biased region" description="Low complexity" evidence="5">
    <location>
        <begin position="29"/>
        <end position="46"/>
    </location>
</feature>
<dbReference type="InterPro" id="IPR036328">
    <property type="entry name" value="MliC_sf"/>
</dbReference>
<dbReference type="PANTHER" id="PTHR37549">
    <property type="entry name" value="LIPOPROTEIN LPRI"/>
    <property type="match status" value="1"/>
</dbReference>
<dbReference type="EMBL" id="JACHTE010000005">
    <property type="protein sequence ID" value="MBB1088458.1"/>
    <property type="molecule type" value="Genomic_DNA"/>
</dbReference>
<dbReference type="InterPro" id="IPR018660">
    <property type="entry name" value="MliC"/>
</dbReference>
<name>A0A7W3YEI9_9GAMM</name>
<evidence type="ECO:0000256" key="2">
    <source>
        <dbReference type="ARBA" id="ARBA00023136"/>
    </source>
</evidence>
<evidence type="ECO:0000256" key="1">
    <source>
        <dbReference type="ARBA" id="ARBA00022729"/>
    </source>
</evidence>
<keyword evidence="4" id="KW-0449">Lipoprotein</keyword>
<evidence type="ECO:0000256" key="3">
    <source>
        <dbReference type="ARBA" id="ARBA00023139"/>
    </source>
</evidence>
<keyword evidence="1 6" id="KW-0732">Signal</keyword>
<feature type="region of interest" description="Disordered" evidence="5">
    <location>
        <begin position="17"/>
        <end position="90"/>
    </location>
</feature>
<dbReference type="InterPro" id="IPR052755">
    <property type="entry name" value="Lysozyme_Inhibitor_LprI"/>
</dbReference>
<evidence type="ECO:0000313" key="10">
    <source>
        <dbReference type="Proteomes" id="UP000552587"/>
    </source>
</evidence>
<accession>A0A7W3YEI9</accession>
<feature type="chain" id="PRO_5031256931" evidence="6">
    <location>
        <begin position="21"/>
        <end position="254"/>
    </location>
</feature>
<reference evidence="9 10" key="1">
    <citation type="submission" date="2020-07" db="EMBL/GenBank/DDBJ databases">
        <authorList>
            <person name="Xu S."/>
            <person name="Li A."/>
        </authorList>
    </citation>
    <scope>NUCLEOTIDE SEQUENCE [LARGE SCALE GENOMIC DNA]</scope>
    <source>
        <strain evidence="9 10">SG-8</strain>
    </source>
</reference>
<keyword evidence="2" id="KW-0472">Membrane</keyword>
<protein>
    <submittedName>
        <fullName evidence="9">MliC family protein</fullName>
    </submittedName>
</protein>
<dbReference type="Proteomes" id="UP000552587">
    <property type="component" value="Unassembled WGS sequence"/>
</dbReference>
<comment type="caution">
    <text evidence="9">The sequence shown here is derived from an EMBL/GenBank/DDBJ whole genome shotgun (WGS) entry which is preliminary data.</text>
</comment>
<feature type="domain" description="Lysozyme inhibitor LprI-like N-terminal" evidence="7">
    <location>
        <begin position="90"/>
        <end position="162"/>
    </location>
</feature>
<dbReference type="Gene3D" id="1.20.1270.180">
    <property type="match status" value="1"/>
</dbReference>
<dbReference type="GO" id="GO:0005576">
    <property type="term" value="C:extracellular region"/>
    <property type="evidence" value="ECO:0007669"/>
    <property type="project" value="TreeGrafter"/>
</dbReference>
<evidence type="ECO:0000256" key="5">
    <source>
        <dbReference type="SAM" id="MobiDB-lite"/>
    </source>
</evidence>
<dbReference type="AlphaFoldDB" id="A0A7W3YEI9"/>
<dbReference type="SUPFAM" id="SSF141488">
    <property type="entry name" value="YdhA-like"/>
    <property type="match status" value="1"/>
</dbReference>
<dbReference type="InterPro" id="IPR009739">
    <property type="entry name" value="LprI-like_N"/>
</dbReference>
<feature type="signal peptide" evidence="6">
    <location>
        <begin position="1"/>
        <end position="20"/>
    </location>
</feature>